<sequence length="306" mass="35035">MTSLSKRIDKDWRKNWFAYLIFVPVIVWYVVFCYLPMWGILIAFKDYKPLLGFWKSKTVGFQHFRDFFGGVYAGRIIRNTIMLNVWALVIGFPAPIILALMLNEVKNKHIKKSVQTITYLPHFISLVVICGMIHIFCAPNGPLTKLVALFTNHPENKSLLMVSDYFRPIYTLSGVWQNVGWDSIIYLAAMSAIDMELYESAELDGANRFQKMVYITIPQISPTIIILLIFAIGGLMGSSYEKVILLYNNMNMDKADVIASYAYRVGLRDKNLSFSTAVGLFSSVINFALLWLTNILARKYSDISIW</sequence>
<protein>
    <submittedName>
        <fullName evidence="9">Sugar ABC transporter permease</fullName>
    </submittedName>
</protein>
<name>A0A2S0KPZ5_9FIRM</name>
<keyword evidence="2 7" id="KW-0813">Transport</keyword>
<dbReference type="CDD" id="cd06261">
    <property type="entry name" value="TM_PBP2"/>
    <property type="match status" value="1"/>
</dbReference>
<feature type="transmembrane region" description="Helical" evidence="7">
    <location>
        <begin position="213"/>
        <end position="236"/>
    </location>
</feature>
<evidence type="ECO:0000259" key="8">
    <source>
        <dbReference type="PROSITE" id="PS50928"/>
    </source>
</evidence>
<dbReference type="Proteomes" id="UP000237947">
    <property type="component" value="Chromosome"/>
</dbReference>
<evidence type="ECO:0000256" key="7">
    <source>
        <dbReference type="RuleBase" id="RU363032"/>
    </source>
</evidence>
<feature type="transmembrane region" description="Helical" evidence="7">
    <location>
        <begin position="16"/>
        <end position="44"/>
    </location>
</feature>
<reference evidence="10" key="1">
    <citation type="submission" date="2018-02" db="EMBL/GenBank/DDBJ databases">
        <authorList>
            <person name="Holder M.E."/>
            <person name="Ajami N.J."/>
            <person name="Petrosino J.F."/>
        </authorList>
    </citation>
    <scope>NUCLEOTIDE SEQUENCE [LARGE SCALE GENOMIC DNA]</scope>
    <source>
        <strain evidence="10">CCUG 47711</strain>
    </source>
</reference>
<dbReference type="PANTHER" id="PTHR43227:SF11">
    <property type="entry name" value="BLL4140 PROTEIN"/>
    <property type="match status" value="1"/>
</dbReference>
<gene>
    <name evidence="9" type="ORF">C5Q98_00335</name>
</gene>
<dbReference type="KEGG" id="fsa:C5Q98_00335"/>
<dbReference type="GO" id="GO:0005886">
    <property type="term" value="C:plasma membrane"/>
    <property type="evidence" value="ECO:0007669"/>
    <property type="project" value="UniProtKB-SubCell"/>
</dbReference>
<dbReference type="SUPFAM" id="SSF161098">
    <property type="entry name" value="MetI-like"/>
    <property type="match status" value="1"/>
</dbReference>
<evidence type="ECO:0000313" key="9">
    <source>
        <dbReference type="EMBL" id="AVM43102.1"/>
    </source>
</evidence>
<dbReference type="Pfam" id="PF00528">
    <property type="entry name" value="BPD_transp_1"/>
    <property type="match status" value="1"/>
</dbReference>
<feature type="transmembrane region" description="Helical" evidence="7">
    <location>
        <begin position="85"/>
        <end position="105"/>
    </location>
</feature>
<evidence type="ECO:0000256" key="6">
    <source>
        <dbReference type="ARBA" id="ARBA00023136"/>
    </source>
</evidence>
<dbReference type="InterPro" id="IPR000515">
    <property type="entry name" value="MetI-like"/>
</dbReference>
<dbReference type="InterPro" id="IPR050809">
    <property type="entry name" value="UgpAE/MalFG_permease"/>
</dbReference>
<evidence type="ECO:0000256" key="1">
    <source>
        <dbReference type="ARBA" id="ARBA00004651"/>
    </source>
</evidence>
<evidence type="ECO:0000256" key="5">
    <source>
        <dbReference type="ARBA" id="ARBA00022989"/>
    </source>
</evidence>
<dbReference type="InterPro" id="IPR035906">
    <property type="entry name" value="MetI-like_sf"/>
</dbReference>
<evidence type="ECO:0000256" key="4">
    <source>
        <dbReference type="ARBA" id="ARBA00022692"/>
    </source>
</evidence>
<keyword evidence="3" id="KW-1003">Cell membrane</keyword>
<dbReference type="EMBL" id="CP027226">
    <property type="protein sequence ID" value="AVM43102.1"/>
    <property type="molecule type" value="Genomic_DNA"/>
</dbReference>
<evidence type="ECO:0000256" key="3">
    <source>
        <dbReference type="ARBA" id="ARBA00022475"/>
    </source>
</evidence>
<dbReference type="GO" id="GO:0055085">
    <property type="term" value="P:transmembrane transport"/>
    <property type="evidence" value="ECO:0007669"/>
    <property type="project" value="InterPro"/>
</dbReference>
<feature type="transmembrane region" description="Helical" evidence="7">
    <location>
        <begin position="272"/>
        <end position="292"/>
    </location>
</feature>
<proteinExistence type="inferred from homology"/>
<comment type="similarity">
    <text evidence="7">Belongs to the binding-protein-dependent transport system permease family.</text>
</comment>
<dbReference type="PROSITE" id="PS50928">
    <property type="entry name" value="ABC_TM1"/>
    <property type="match status" value="1"/>
</dbReference>
<organism evidence="9 10">
    <name type="scientific">Fastidiosipila sanguinis</name>
    <dbReference type="NCBI Taxonomy" id="236753"/>
    <lineage>
        <taxon>Bacteria</taxon>
        <taxon>Bacillati</taxon>
        <taxon>Bacillota</taxon>
        <taxon>Clostridia</taxon>
        <taxon>Eubacteriales</taxon>
        <taxon>Oscillospiraceae</taxon>
        <taxon>Fastidiosipila</taxon>
    </lineage>
</organism>
<comment type="subcellular location">
    <subcellularLocation>
        <location evidence="1 7">Cell membrane</location>
        <topology evidence="1 7">Multi-pass membrane protein</topology>
    </subcellularLocation>
</comment>
<keyword evidence="10" id="KW-1185">Reference proteome</keyword>
<accession>A0A2S0KPZ5</accession>
<dbReference type="Gene3D" id="1.10.3720.10">
    <property type="entry name" value="MetI-like"/>
    <property type="match status" value="1"/>
</dbReference>
<feature type="domain" description="ABC transmembrane type-1" evidence="8">
    <location>
        <begin position="77"/>
        <end position="293"/>
    </location>
</feature>
<dbReference type="PANTHER" id="PTHR43227">
    <property type="entry name" value="BLL4140 PROTEIN"/>
    <property type="match status" value="1"/>
</dbReference>
<dbReference type="AlphaFoldDB" id="A0A2S0KPZ5"/>
<dbReference type="OrthoDB" id="2637002at2"/>
<keyword evidence="6 7" id="KW-0472">Membrane</keyword>
<feature type="transmembrane region" description="Helical" evidence="7">
    <location>
        <begin position="117"/>
        <end position="136"/>
    </location>
</feature>
<evidence type="ECO:0000256" key="2">
    <source>
        <dbReference type="ARBA" id="ARBA00022448"/>
    </source>
</evidence>
<keyword evidence="4 7" id="KW-0812">Transmembrane</keyword>
<evidence type="ECO:0000313" key="10">
    <source>
        <dbReference type="Proteomes" id="UP000237947"/>
    </source>
</evidence>
<keyword evidence="5 7" id="KW-1133">Transmembrane helix</keyword>